<gene>
    <name evidence="1" type="ORF">ALO81_01502</name>
</gene>
<accession>A0A0N8QW21</accession>
<evidence type="ECO:0000313" key="1">
    <source>
        <dbReference type="EMBL" id="KPW68774.1"/>
    </source>
</evidence>
<name>A0A0N8QW21_PSECA</name>
<dbReference type="AlphaFoldDB" id="A0A0N8QW21"/>
<organism evidence="1 2">
    <name type="scientific">Pseudomonas cannabina</name>
    <dbReference type="NCBI Taxonomy" id="86840"/>
    <lineage>
        <taxon>Bacteria</taxon>
        <taxon>Pseudomonadati</taxon>
        <taxon>Pseudomonadota</taxon>
        <taxon>Gammaproteobacteria</taxon>
        <taxon>Pseudomonadales</taxon>
        <taxon>Pseudomonadaceae</taxon>
        <taxon>Pseudomonas</taxon>
    </lineage>
</organism>
<proteinExistence type="predicted"/>
<comment type="caution">
    <text evidence="1">The sequence shown here is derived from an EMBL/GenBank/DDBJ whole genome shotgun (WGS) entry which is preliminary data.</text>
</comment>
<keyword evidence="1" id="KW-0449">Lipoprotein</keyword>
<evidence type="ECO:0000313" key="2">
    <source>
        <dbReference type="Proteomes" id="UP000050564"/>
    </source>
</evidence>
<protein>
    <submittedName>
        <fullName evidence="1">Major outer membrane lipoprotein</fullName>
    </submittedName>
</protein>
<dbReference type="Proteomes" id="UP000050564">
    <property type="component" value="Unassembled WGS sequence"/>
</dbReference>
<reference evidence="1 2" key="1">
    <citation type="submission" date="2015-09" db="EMBL/GenBank/DDBJ databases">
        <title>Genome announcement of multiple Pseudomonas syringae strains.</title>
        <authorList>
            <person name="Thakur S."/>
            <person name="Wang P.W."/>
            <person name="Gong Y."/>
            <person name="Weir B.S."/>
            <person name="Guttman D.S."/>
        </authorList>
    </citation>
    <scope>NUCLEOTIDE SEQUENCE [LARGE SCALE GENOMIC DNA]</scope>
    <source>
        <strain evidence="1 2">ICMP2823</strain>
    </source>
</reference>
<dbReference type="EMBL" id="LJPX01000464">
    <property type="protein sequence ID" value="KPW68774.1"/>
    <property type="molecule type" value="Genomic_DNA"/>
</dbReference>
<sequence>MPTKPIARLTKLWLLLKKLSKLLTKPTSALCACWTKLAASNNPSGLLKADPATGRLFFVCFLRWLLA</sequence>